<dbReference type="EMBL" id="JAOYFB010000037">
    <property type="protein sequence ID" value="KAK4022124.1"/>
    <property type="molecule type" value="Genomic_DNA"/>
</dbReference>
<name>A0ABR0AAL7_9CRUS</name>
<evidence type="ECO:0000313" key="2">
    <source>
        <dbReference type="Proteomes" id="UP001234178"/>
    </source>
</evidence>
<evidence type="ECO:0000313" key="1">
    <source>
        <dbReference type="EMBL" id="KAK4022124.1"/>
    </source>
</evidence>
<organism evidence="1 2">
    <name type="scientific">Daphnia magna</name>
    <dbReference type="NCBI Taxonomy" id="35525"/>
    <lineage>
        <taxon>Eukaryota</taxon>
        <taxon>Metazoa</taxon>
        <taxon>Ecdysozoa</taxon>
        <taxon>Arthropoda</taxon>
        <taxon>Crustacea</taxon>
        <taxon>Branchiopoda</taxon>
        <taxon>Diplostraca</taxon>
        <taxon>Cladocera</taxon>
        <taxon>Anomopoda</taxon>
        <taxon>Daphniidae</taxon>
        <taxon>Daphnia</taxon>
    </lineage>
</organism>
<reference evidence="1 2" key="1">
    <citation type="journal article" date="2023" name="Nucleic Acids Res.">
        <title>The hologenome of Daphnia magna reveals possible DNA methylation and microbiome-mediated evolution of the host genome.</title>
        <authorList>
            <person name="Chaturvedi A."/>
            <person name="Li X."/>
            <person name="Dhandapani V."/>
            <person name="Marshall H."/>
            <person name="Kissane S."/>
            <person name="Cuenca-Cambronero M."/>
            <person name="Asole G."/>
            <person name="Calvet F."/>
            <person name="Ruiz-Romero M."/>
            <person name="Marangio P."/>
            <person name="Guigo R."/>
            <person name="Rago D."/>
            <person name="Mirbahai L."/>
            <person name="Eastwood N."/>
            <person name="Colbourne J.K."/>
            <person name="Zhou J."/>
            <person name="Mallon E."/>
            <person name="Orsini L."/>
        </authorList>
    </citation>
    <scope>NUCLEOTIDE SEQUENCE [LARGE SCALE GENOMIC DNA]</scope>
    <source>
        <strain evidence="1">LRV0_1</strain>
    </source>
</reference>
<accession>A0ABR0AAL7</accession>
<gene>
    <name evidence="1" type="ORF">OUZ56_007609</name>
</gene>
<protein>
    <submittedName>
        <fullName evidence="1">Uncharacterized protein</fullName>
    </submittedName>
</protein>
<comment type="caution">
    <text evidence="1">The sequence shown here is derived from an EMBL/GenBank/DDBJ whole genome shotgun (WGS) entry which is preliminary data.</text>
</comment>
<sequence>MVNPFIPPSVGLMRFHYRKRMSKQWDHCTRMRATVVQGDVTWGMGGCNDPRTAVADTSANFGLAMDLH</sequence>
<proteinExistence type="predicted"/>
<keyword evidence="2" id="KW-1185">Reference proteome</keyword>
<dbReference type="Proteomes" id="UP001234178">
    <property type="component" value="Unassembled WGS sequence"/>
</dbReference>